<keyword evidence="3" id="KW-0804">Transcription</keyword>
<dbReference type="InterPro" id="IPR000595">
    <property type="entry name" value="cNMP-bd_dom"/>
</dbReference>
<dbReference type="KEGG" id="aoa:dqs_0471"/>
<dbReference type="CDD" id="cd00038">
    <property type="entry name" value="CAP_ED"/>
    <property type="match status" value="1"/>
</dbReference>
<dbReference type="Pfam" id="PF13545">
    <property type="entry name" value="HTH_Crp_2"/>
    <property type="match status" value="1"/>
</dbReference>
<name>A1K2M2_AZOSB</name>
<dbReference type="GO" id="GO:0003677">
    <property type="term" value="F:DNA binding"/>
    <property type="evidence" value="ECO:0007669"/>
    <property type="project" value="UniProtKB-KW"/>
</dbReference>
<dbReference type="PANTHER" id="PTHR24567:SF74">
    <property type="entry name" value="HTH-TYPE TRANSCRIPTIONAL REGULATOR ARCR"/>
    <property type="match status" value="1"/>
</dbReference>
<dbReference type="InterPro" id="IPR014710">
    <property type="entry name" value="RmlC-like_jellyroll"/>
</dbReference>
<dbReference type="PANTHER" id="PTHR24567">
    <property type="entry name" value="CRP FAMILY TRANSCRIPTIONAL REGULATORY PROTEIN"/>
    <property type="match status" value="1"/>
</dbReference>
<reference evidence="5 6" key="1">
    <citation type="journal article" date="2006" name="Nat. Biotechnol.">
        <title>Complete genome of the mutualistic, N2-fixing grass endophyte Azoarcus sp. strain BH72.</title>
        <authorList>
            <person name="Krause A."/>
            <person name="Ramakumar A."/>
            <person name="Bartels D."/>
            <person name="Battistoni F."/>
            <person name="Bekel T."/>
            <person name="Boch J."/>
            <person name="Boehm M."/>
            <person name="Friedrich F."/>
            <person name="Hurek T."/>
            <person name="Krause L."/>
            <person name="Linke B."/>
            <person name="McHardy A.C."/>
            <person name="Sarkar A."/>
            <person name="Schneiker S."/>
            <person name="Syed A.A."/>
            <person name="Thauer R."/>
            <person name="Vorhoelter F.-J."/>
            <person name="Weidner S."/>
            <person name="Puehler A."/>
            <person name="Reinhold-Hurek B."/>
            <person name="Kaiser O."/>
            <person name="Goesmann A."/>
        </authorList>
    </citation>
    <scope>NUCLEOTIDE SEQUENCE [LARGE SCALE GENOMIC DNA]</scope>
    <source>
        <strain evidence="5 6">BH72</strain>
    </source>
</reference>
<evidence type="ECO:0000313" key="6">
    <source>
        <dbReference type="Proteomes" id="UP000002588"/>
    </source>
</evidence>
<keyword evidence="6" id="KW-1185">Reference proteome</keyword>
<keyword evidence="2" id="KW-0238">DNA-binding</keyword>
<evidence type="ECO:0000256" key="3">
    <source>
        <dbReference type="ARBA" id="ARBA00023163"/>
    </source>
</evidence>
<dbReference type="SUPFAM" id="SSF46785">
    <property type="entry name" value="Winged helix' DNA-binding domain"/>
    <property type="match status" value="1"/>
</dbReference>
<accession>A1K2M2</accession>
<dbReference type="OrthoDB" id="571714at2"/>
<dbReference type="AlphaFoldDB" id="A1K2M2"/>
<dbReference type="Gene3D" id="2.60.120.10">
    <property type="entry name" value="Jelly Rolls"/>
    <property type="match status" value="1"/>
</dbReference>
<dbReference type="EMBL" id="AM406670">
    <property type="protein sequence ID" value="CAL93077.1"/>
    <property type="molecule type" value="Genomic_DNA"/>
</dbReference>
<feature type="domain" description="Cyclic nucleotide-binding" evidence="4">
    <location>
        <begin position="31"/>
        <end position="128"/>
    </location>
</feature>
<dbReference type="Pfam" id="PF00027">
    <property type="entry name" value="cNMP_binding"/>
    <property type="match status" value="1"/>
</dbReference>
<gene>
    <name evidence="5" type="primary">dnr</name>
    <name evidence="5" type="ordered locus">azo0460</name>
</gene>
<dbReference type="Proteomes" id="UP000002588">
    <property type="component" value="Chromosome"/>
</dbReference>
<evidence type="ECO:0000259" key="4">
    <source>
        <dbReference type="PROSITE" id="PS50042"/>
    </source>
</evidence>
<dbReference type="SUPFAM" id="SSF51206">
    <property type="entry name" value="cAMP-binding domain-like"/>
    <property type="match status" value="1"/>
</dbReference>
<dbReference type="GO" id="GO:0003700">
    <property type="term" value="F:DNA-binding transcription factor activity"/>
    <property type="evidence" value="ECO:0007669"/>
    <property type="project" value="TreeGrafter"/>
</dbReference>
<dbReference type="InterPro" id="IPR050397">
    <property type="entry name" value="Env_Response_Regulators"/>
</dbReference>
<dbReference type="InterPro" id="IPR018490">
    <property type="entry name" value="cNMP-bd_dom_sf"/>
</dbReference>
<dbReference type="HOGENOM" id="CLU_075053_4_2_4"/>
<dbReference type="PROSITE" id="PS50042">
    <property type="entry name" value="CNMP_BINDING_3"/>
    <property type="match status" value="1"/>
</dbReference>
<evidence type="ECO:0000256" key="1">
    <source>
        <dbReference type="ARBA" id="ARBA00023015"/>
    </source>
</evidence>
<dbReference type="InterPro" id="IPR036390">
    <property type="entry name" value="WH_DNA-bd_sf"/>
</dbReference>
<dbReference type="GO" id="GO:0005829">
    <property type="term" value="C:cytosol"/>
    <property type="evidence" value="ECO:0007669"/>
    <property type="project" value="TreeGrafter"/>
</dbReference>
<sequence>MDIPTAPDWPQRPAFEAMPPALRAAARRRAFRRGETLFATGAAPREMFFILRGEVRLSRLSPDGTETVMQRARDAFLAEASLESHTYHCSAIAGEDGLALVFPLAEFRRSLADSAAFRAQWMSHLLQEVRKRRAQCERLALRSARARILHYIEAEGADGELHLPGSRKALAAELGLTHEALYRALARLTRDGTLEVGADFIRRR</sequence>
<dbReference type="eggNOG" id="COG0664">
    <property type="taxonomic scope" value="Bacteria"/>
</dbReference>
<evidence type="ECO:0000256" key="2">
    <source>
        <dbReference type="ARBA" id="ARBA00023125"/>
    </source>
</evidence>
<protein>
    <submittedName>
        <fullName evidence="5">Dnr-like transcriptional activator</fullName>
    </submittedName>
</protein>
<evidence type="ECO:0000313" key="5">
    <source>
        <dbReference type="EMBL" id="CAL93077.1"/>
    </source>
</evidence>
<proteinExistence type="predicted"/>
<dbReference type="InterPro" id="IPR012318">
    <property type="entry name" value="HTH_CRP"/>
</dbReference>
<dbReference type="KEGG" id="azo:azo0460"/>
<dbReference type="STRING" id="62928.azo0460"/>
<dbReference type="RefSeq" id="WP_011764195.1">
    <property type="nucleotide sequence ID" value="NC_008702.1"/>
</dbReference>
<keyword evidence="1" id="KW-0805">Transcription regulation</keyword>
<organism evidence="5 6">
    <name type="scientific">Azoarcus sp. (strain BH72)</name>
    <dbReference type="NCBI Taxonomy" id="418699"/>
    <lineage>
        <taxon>Bacteria</taxon>
        <taxon>Pseudomonadati</taxon>
        <taxon>Pseudomonadota</taxon>
        <taxon>Betaproteobacteria</taxon>
        <taxon>Rhodocyclales</taxon>
        <taxon>Zoogloeaceae</taxon>
        <taxon>Azoarcus</taxon>
    </lineage>
</organism>